<dbReference type="InterPro" id="IPR020841">
    <property type="entry name" value="PKS_Beta-ketoAc_synthase_dom"/>
</dbReference>
<dbReference type="PIRSF" id="PIRSF000447">
    <property type="entry name" value="KAS_II"/>
    <property type="match status" value="1"/>
</dbReference>
<dbReference type="SUPFAM" id="SSF53901">
    <property type="entry name" value="Thiolase-like"/>
    <property type="match status" value="2"/>
</dbReference>
<dbReference type="InterPro" id="IPR000794">
    <property type="entry name" value="Beta-ketoacyl_synthase"/>
</dbReference>
<dbReference type="Pfam" id="PF02801">
    <property type="entry name" value="Ketoacyl-synt_C"/>
    <property type="match status" value="1"/>
</dbReference>
<comment type="catalytic activity">
    <reaction evidence="11">
        <text>(9Z)-hexadecenoyl-[ACP] + malonyl-[ACP] + H(+) = 3-oxo-(11Z)-octadecenoyl-[ACP] + holo-[ACP] + CO2</text>
        <dbReference type="Rhea" id="RHEA:55040"/>
        <dbReference type="Rhea" id="RHEA-COMP:9623"/>
        <dbReference type="Rhea" id="RHEA-COMP:9685"/>
        <dbReference type="Rhea" id="RHEA-COMP:10800"/>
        <dbReference type="Rhea" id="RHEA-COMP:14074"/>
        <dbReference type="ChEBI" id="CHEBI:15378"/>
        <dbReference type="ChEBI" id="CHEBI:16526"/>
        <dbReference type="ChEBI" id="CHEBI:64479"/>
        <dbReference type="ChEBI" id="CHEBI:78449"/>
        <dbReference type="ChEBI" id="CHEBI:83989"/>
        <dbReference type="ChEBI" id="CHEBI:138538"/>
        <dbReference type="EC" id="2.3.1.179"/>
    </reaction>
</comment>
<evidence type="ECO:0000256" key="2">
    <source>
        <dbReference type="ARBA" id="ARBA00008467"/>
    </source>
</evidence>
<reference evidence="14 15" key="1">
    <citation type="journal article" date="2020" name="Syst. Appl. Microbiol.">
        <title>Alienimonas chondri sp. nov., a novel planctomycete isolated from the biofilm of the red alga Chondrus crispus.</title>
        <authorList>
            <person name="Vitorino I."/>
            <person name="Albuquerque L."/>
            <person name="Wiegand S."/>
            <person name="Kallscheuer N."/>
            <person name="da Costa M.S."/>
            <person name="Lobo-da-Cunha A."/>
            <person name="Jogler C."/>
            <person name="Lage O.M."/>
        </authorList>
    </citation>
    <scope>NUCLEOTIDE SEQUENCE [LARGE SCALE GENOMIC DNA]</scope>
    <source>
        <strain evidence="14 15">LzC2</strain>
    </source>
</reference>
<keyword evidence="10 11" id="KW-0012">Acyltransferase</keyword>
<dbReference type="InterPro" id="IPR014030">
    <property type="entry name" value="Ketoacyl_synth_N"/>
</dbReference>
<dbReference type="InterPro" id="IPR018201">
    <property type="entry name" value="Ketoacyl_synth_AS"/>
</dbReference>
<sequence length="429" mass="45416">MSENASVSSDRVTRSTELRRVAVTGGSVVSTLGHSRQEFWERCAAGKSGVTRIGRFVPDEFKVHFAGEVKDFDAAAMVDVPEKELRRMDRFVQFAVVAADRALKEAGLDKDSGDPTRRGVLVGSGIGGLHEIEEQHRTLFERGPRRVSPFMIPKLMVNAASGNISYLFNLKGPNSAVATACASATNAIGDAFRLIQHGQADVMVTGGSEAGITPMGVSGFARMNALSNRNDAPALASRPFDKDRDGFVLGEGAGILVLEDWDHAMNRGAEILGEVLGYGMSSDAYHMTAPDPEGRGAGRAMTFAIQDAGLNVDDIQYVNAHGTSTPLGDKAETAAIKNVFGDHAYKLAVSSTKSQLGHLLGASGGVETIACLMALTEQAAPPTINLDEPGEGCDLDYVPHEARPMKIDAVLNNSFGFGGHNACLVLGKV</sequence>
<name>A0ABX1VA98_9PLAN</name>
<dbReference type="PANTHER" id="PTHR11712:SF336">
    <property type="entry name" value="3-OXOACYL-[ACYL-CARRIER-PROTEIN] SYNTHASE, MITOCHONDRIAL"/>
    <property type="match status" value="1"/>
</dbReference>
<dbReference type="Proteomes" id="UP000609651">
    <property type="component" value="Unassembled WGS sequence"/>
</dbReference>
<dbReference type="EC" id="2.3.1.179" evidence="3 11"/>
<evidence type="ECO:0000313" key="14">
    <source>
        <dbReference type="EMBL" id="NNJ24664.1"/>
    </source>
</evidence>
<dbReference type="NCBIfam" id="NF005589">
    <property type="entry name" value="PRK07314.1"/>
    <property type="match status" value="1"/>
</dbReference>
<dbReference type="CDD" id="cd00834">
    <property type="entry name" value="KAS_I_II"/>
    <property type="match status" value="1"/>
</dbReference>
<evidence type="ECO:0000256" key="6">
    <source>
        <dbReference type="ARBA" id="ARBA00022679"/>
    </source>
</evidence>
<keyword evidence="6 11" id="KW-0808">Transferase</keyword>
<dbReference type="SMART" id="SM00825">
    <property type="entry name" value="PKS_KS"/>
    <property type="match status" value="1"/>
</dbReference>
<evidence type="ECO:0000256" key="4">
    <source>
        <dbReference type="ARBA" id="ARBA00014657"/>
    </source>
</evidence>
<evidence type="ECO:0000259" key="13">
    <source>
        <dbReference type="PROSITE" id="PS52004"/>
    </source>
</evidence>
<evidence type="ECO:0000256" key="12">
    <source>
        <dbReference type="RuleBase" id="RU003694"/>
    </source>
</evidence>
<dbReference type="Gene3D" id="3.40.47.10">
    <property type="match status" value="1"/>
</dbReference>
<dbReference type="PROSITE" id="PS52004">
    <property type="entry name" value="KS3_2"/>
    <property type="match status" value="1"/>
</dbReference>
<keyword evidence="15" id="KW-1185">Reference proteome</keyword>
<dbReference type="NCBIfam" id="NF004970">
    <property type="entry name" value="PRK06333.1"/>
    <property type="match status" value="1"/>
</dbReference>
<comment type="function">
    <text evidence="11">Involved in the type II fatty acid elongation cycle. Catalyzes the elongation of a wide range of acyl-ACP by the addition of two carbons from malonyl-ACP to an acyl acceptor. Can efficiently catalyze the conversion of palmitoleoyl-ACP (cis-hexadec-9-enoyl-ACP) to cis-vaccenoyl-ACP (cis-octadec-11-enoyl-ACP), an essential step in the thermal regulation of fatty acid composition.</text>
</comment>
<evidence type="ECO:0000256" key="3">
    <source>
        <dbReference type="ARBA" id="ARBA00012356"/>
    </source>
</evidence>
<evidence type="ECO:0000256" key="9">
    <source>
        <dbReference type="ARBA" id="ARBA00023160"/>
    </source>
</evidence>
<evidence type="ECO:0000256" key="7">
    <source>
        <dbReference type="ARBA" id="ARBA00022832"/>
    </source>
</evidence>
<dbReference type="GO" id="GO:0004315">
    <property type="term" value="F:3-oxoacyl-[acyl-carrier-protein] synthase activity"/>
    <property type="evidence" value="ECO:0007669"/>
    <property type="project" value="UniProtKB-EC"/>
</dbReference>
<dbReference type="NCBIfam" id="TIGR03150">
    <property type="entry name" value="fabF"/>
    <property type="match status" value="1"/>
</dbReference>
<evidence type="ECO:0000256" key="5">
    <source>
        <dbReference type="ARBA" id="ARBA00022516"/>
    </source>
</evidence>
<dbReference type="InterPro" id="IPR014031">
    <property type="entry name" value="Ketoacyl_synth_C"/>
</dbReference>
<dbReference type="InterPro" id="IPR016039">
    <property type="entry name" value="Thiolase-like"/>
</dbReference>
<comment type="similarity">
    <text evidence="2 11 12">Belongs to the thiolase-like superfamily. Beta-ketoacyl-ACP synthases family.</text>
</comment>
<keyword evidence="5 11" id="KW-0444">Lipid biosynthesis</keyword>
<evidence type="ECO:0000313" key="15">
    <source>
        <dbReference type="Proteomes" id="UP000609651"/>
    </source>
</evidence>
<dbReference type="InterPro" id="IPR017568">
    <property type="entry name" value="3-oxoacyl-ACP_synth-2"/>
</dbReference>
<keyword evidence="9 11" id="KW-0275">Fatty acid biosynthesis</keyword>
<comment type="catalytic activity">
    <reaction evidence="11">
        <text>a fatty acyl-[ACP] + malonyl-[ACP] + H(+) = a 3-oxoacyl-[ACP] + holo-[ACP] + CO2</text>
        <dbReference type="Rhea" id="RHEA:22836"/>
        <dbReference type="Rhea" id="RHEA-COMP:9623"/>
        <dbReference type="Rhea" id="RHEA-COMP:9685"/>
        <dbReference type="Rhea" id="RHEA-COMP:9916"/>
        <dbReference type="Rhea" id="RHEA-COMP:14125"/>
        <dbReference type="ChEBI" id="CHEBI:15378"/>
        <dbReference type="ChEBI" id="CHEBI:16526"/>
        <dbReference type="ChEBI" id="CHEBI:64479"/>
        <dbReference type="ChEBI" id="CHEBI:78449"/>
        <dbReference type="ChEBI" id="CHEBI:78776"/>
        <dbReference type="ChEBI" id="CHEBI:138651"/>
    </reaction>
</comment>
<proteinExistence type="inferred from homology"/>
<gene>
    <name evidence="14" type="primary">fabF_2</name>
    <name evidence="14" type="ORF">LzC2_07230</name>
</gene>
<feature type="domain" description="Ketosynthase family 3 (KS3)" evidence="13">
    <location>
        <begin position="18"/>
        <end position="428"/>
    </location>
</feature>
<dbReference type="Pfam" id="PF00109">
    <property type="entry name" value="ketoacyl-synt"/>
    <property type="match status" value="1"/>
</dbReference>
<organism evidence="14 15">
    <name type="scientific">Alienimonas chondri</name>
    <dbReference type="NCBI Taxonomy" id="2681879"/>
    <lineage>
        <taxon>Bacteria</taxon>
        <taxon>Pseudomonadati</taxon>
        <taxon>Planctomycetota</taxon>
        <taxon>Planctomycetia</taxon>
        <taxon>Planctomycetales</taxon>
        <taxon>Planctomycetaceae</taxon>
        <taxon>Alienimonas</taxon>
    </lineage>
</organism>
<evidence type="ECO:0000256" key="8">
    <source>
        <dbReference type="ARBA" id="ARBA00023098"/>
    </source>
</evidence>
<evidence type="ECO:0000256" key="10">
    <source>
        <dbReference type="ARBA" id="ARBA00023315"/>
    </source>
</evidence>
<protein>
    <recommendedName>
        <fullName evidence="4 11">3-oxoacyl-[acyl-carrier-protein] synthase 2</fullName>
        <ecNumber evidence="3 11">2.3.1.179</ecNumber>
    </recommendedName>
</protein>
<dbReference type="PROSITE" id="PS00606">
    <property type="entry name" value="KS3_1"/>
    <property type="match status" value="1"/>
</dbReference>
<evidence type="ECO:0000256" key="1">
    <source>
        <dbReference type="ARBA" id="ARBA00005194"/>
    </source>
</evidence>
<comment type="pathway">
    <text evidence="1 11">Lipid metabolism; fatty acid biosynthesis.</text>
</comment>
<keyword evidence="7" id="KW-0276">Fatty acid metabolism</keyword>
<keyword evidence="8" id="KW-0443">Lipid metabolism</keyword>
<evidence type="ECO:0000256" key="11">
    <source>
        <dbReference type="PIRNR" id="PIRNR000447"/>
    </source>
</evidence>
<comment type="caution">
    <text evidence="14">The sequence shown here is derived from an EMBL/GenBank/DDBJ whole genome shotgun (WGS) entry which is preliminary data.</text>
</comment>
<dbReference type="PANTHER" id="PTHR11712">
    <property type="entry name" value="POLYKETIDE SYNTHASE-RELATED"/>
    <property type="match status" value="1"/>
</dbReference>
<accession>A0ABX1VA98</accession>
<dbReference type="EMBL" id="WTPX01000014">
    <property type="protein sequence ID" value="NNJ24664.1"/>
    <property type="molecule type" value="Genomic_DNA"/>
</dbReference>